<dbReference type="OrthoDB" id="64736at2759"/>
<feature type="domain" description="Alpha-N-acetylglucosaminidase tim-barrel" evidence="9">
    <location>
        <begin position="152"/>
        <end position="486"/>
    </location>
</feature>
<dbReference type="InterPro" id="IPR024733">
    <property type="entry name" value="NAGLU_tim-barrel"/>
</dbReference>
<dbReference type="Gene3D" id="3.20.20.80">
    <property type="entry name" value="Glycosidases"/>
    <property type="match status" value="1"/>
</dbReference>
<dbReference type="PANTHER" id="PTHR12872:SF1">
    <property type="entry name" value="ALPHA-N-ACETYLGLUCOSAMINIDASE"/>
    <property type="match status" value="1"/>
</dbReference>
<evidence type="ECO:0000259" key="9">
    <source>
        <dbReference type="Pfam" id="PF05089"/>
    </source>
</evidence>
<gene>
    <name evidence="13" type="primary">LOC116304740</name>
</gene>
<evidence type="ECO:0000313" key="12">
    <source>
        <dbReference type="Proteomes" id="UP000515163"/>
    </source>
</evidence>
<dbReference type="FunCoup" id="A0A6P8IWN3">
    <property type="interactions" value="534"/>
</dbReference>
<evidence type="ECO:0000256" key="3">
    <source>
        <dbReference type="ARBA" id="ARBA00023180"/>
    </source>
</evidence>
<dbReference type="FunFam" id="3.20.20.80:FF:000107">
    <property type="entry name" value="Alpha-N-acetylglucosaminidase family"/>
    <property type="match status" value="1"/>
</dbReference>
<organism evidence="12 13">
    <name type="scientific">Actinia tenebrosa</name>
    <name type="common">Australian red waratah sea anemone</name>
    <dbReference type="NCBI Taxonomy" id="6105"/>
    <lineage>
        <taxon>Eukaryota</taxon>
        <taxon>Metazoa</taxon>
        <taxon>Cnidaria</taxon>
        <taxon>Anthozoa</taxon>
        <taxon>Hexacorallia</taxon>
        <taxon>Actiniaria</taxon>
        <taxon>Actiniidae</taxon>
        <taxon>Actinia</taxon>
    </lineage>
</organism>
<dbReference type="InterPro" id="IPR024732">
    <property type="entry name" value="NAGLU_C"/>
</dbReference>
<dbReference type="Pfam" id="PF05089">
    <property type="entry name" value="NAGLU"/>
    <property type="match status" value="1"/>
</dbReference>
<dbReference type="Proteomes" id="UP000515163">
    <property type="component" value="Unplaced"/>
</dbReference>
<evidence type="ECO:0000313" key="13">
    <source>
        <dbReference type="RefSeq" id="XP_031570380.1"/>
    </source>
</evidence>
<dbReference type="PANTHER" id="PTHR12872">
    <property type="entry name" value="ALPHA-N-ACETYLGLUCOSAMINIDASE"/>
    <property type="match status" value="1"/>
</dbReference>
<reference evidence="13" key="1">
    <citation type="submission" date="2025-08" db="UniProtKB">
        <authorList>
            <consortium name="RefSeq"/>
        </authorList>
    </citation>
    <scope>IDENTIFICATION</scope>
    <source>
        <tissue evidence="13">Tentacle</tissue>
    </source>
</reference>
<comment type="catalytic activity">
    <reaction evidence="5">
        <text>Hydrolysis of terminal non-reducing N-acetyl-D-glucosamine residues in N-acetyl-alpha-D-glucosaminides.</text>
        <dbReference type="EC" id="3.2.1.50"/>
    </reaction>
</comment>
<keyword evidence="4" id="KW-0326">Glycosidase</keyword>
<evidence type="ECO:0000259" key="11">
    <source>
        <dbReference type="Pfam" id="PF12972"/>
    </source>
</evidence>
<sequence>MLLLKNSKNMFSKQISLLLTLYYCCSFVYPRAIEDRLNDYAHIKSHASTSVQEQAVRDLISRLLPEYTSFFHITVDPKLSGNPNMDMFEYQTNGSKLFITGTTGVTCSLAVNHFLKYYCKAHVSWSGDQLNIPKPFPTVSSLVTVRVPYRFRYYQNVCTPSYSFVWMNWTRWQRQIDWMALNGINLPLAFNGQETIWQRVYLKMGLKQEDLDSHFGGPAFLAWARMGNMKGWGGPLPSTWYKIQLELQHQILTAMRNLGMTPVLPAFAGHVPDAITTLYPRANVSKLGRWAHFNNTYCCTMLLEPTDPLFKEIGEAFIKEQILEYGTTHHIYNTDTFNEMTPRSSDPSYLSATSKAVYEAMTAGDPQAIWLMQGWLFQDTVFWKAPEIKALLTGVPTGKMIILDLMAEVNPIWQRSSALYGQPFIWCMLHNFGGNHGLYGAIERVSTNPVKAFHTSHNTMLGTGLTPEGIFQNDMVYDLMNEMGWRSVGFTPTELQDWVMSYAERRYGGINGQIAEAWKLLARSVYNCTDGFHDHSGSVIVVKPSLSVSPHVWFNPEDVYAAWYNLLSVADGFSKVETFRYDLVDVTREALHLISIQIYNRIINAYKNKQASELIHYGSMLIDLFGEMDTLLLTNEHFLLGRWLNAAKDLAITPDEIQLHEYNARNQVTLWGPTGEIEDYANKMWNGLVGSYYRPRWILFIEELYEAVSQVKTIDYDAFSKQLLVQETLWTYGSESYPDTPVGDSVTVAKNIYHKYAEFIVKK</sequence>
<dbReference type="Pfam" id="PF12972">
    <property type="entry name" value="NAGLU_C"/>
    <property type="match status" value="1"/>
</dbReference>
<dbReference type="InParanoid" id="A0A6P8IWN3"/>
<protein>
    <recommendedName>
        <fullName evidence="8">Alpha-N-acetylglucosaminidase</fullName>
        <ecNumber evidence="7">3.2.1.50</ecNumber>
    </recommendedName>
</protein>
<accession>A0A6P8IWN3</accession>
<evidence type="ECO:0000256" key="6">
    <source>
        <dbReference type="ARBA" id="ARBA00060996"/>
    </source>
</evidence>
<dbReference type="Gene3D" id="1.20.120.670">
    <property type="entry name" value="N-acetyl-b-d-glucoasminidase"/>
    <property type="match status" value="1"/>
</dbReference>
<dbReference type="InterPro" id="IPR007781">
    <property type="entry name" value="NAGLU"/>
</dbReference>
<keyword evidence="12" id="KW-1185">Reference proteome</keyword>
<keyword evidence="1" id="KW-0732">Signal</keyword>
<evidence type="ECO:0000256" key="5">
    <source>
        <dbReference type="ARBA" id="ARBA00052030"/>
    </source>
</evidence>
<dbReference type="Gene3D" id="3.30.379.10">
    <property type="entry name" value="Chitobiase/beta-hexosaminidase domain 2-like"/>
    <property type="match status" value="1"/>
</dbReference>
<evidence type="ECO:0000256" key="2">
    <source>
        <dbReference type="ARBA" id="ARBA00022801"/>
    </source>
</evidence>
<dbReference type="InterPro" id="IPR029018">
    <property type="entry name" value="Hex-like_dom2"/>
</dbReference>
<dbReference type="GeneID" id="116304740"/>
<keyword evidence="3" id="KW-0325">Glycoprotein</keyword>
<dbReference type="GO" id="GO:0048731">
    <property type="term" value="P:system development"/>
    <property type="evidence" value="ECO:0007669"/>
    <property type="project" value="UniProtKB-ARBA"/>
</dbReference>
<keyword evidence="2" id="KW-0378">Hydrolase</keyword>
<evidence type="ECO:0000256" key="4">
    <source>
        <dbReference type="ARBA" id="ARBA00023295"/>
    </source>
</evidence>
<dbReference type="InterPro" id="IPR024240">
    <property type="entry name" value="NAGLU_N"/>
</dbReference>
<evidence type="ECO:0000259" key="10">
    <source>
        <dbReference type="Pfam" id="PF12971"/>
    </source>
</evidence>
<dbReference type="KEGG" id="aten:116304740"/>
<dbReference type="RefSeq" id="XP_031570380.1">
    <property type="nucleotide sequence ID" value="XM_031714520.1"/>
</dbReference>
<comment type="similarity">
    <text evidence="6">Belongs to the glycosyl hydrolase 89 family.</text>
</comment>
<name>A0A6P8IWN3_ACTTE</name>
<dbReference type="Pfam" id="PF12971">
    <property type="entry name" value="NAGLU_N"/>
    <property type="match status" value="1"/>
</dbReference>
<dbReference type="GO" id="GO:0004561">
    <property type="term" value="F:alpha-N-acetylglucosaminidase activity"/>
    <property type="evidence" value="ECO:0007669"/>
    <property type="project" value="UniProtKB-EC"/>
</dbReference>
<dbReference type="AlphaFoldDB" id="A0A6P8IWN3"/>
<proteinExistence type="inferred from homology"/>
<evidence type="ECO:0000256" key="8">
    <source>
        <dbReference type="ARBA" id="ARBA00072202"/>
    </source>
</evidence>
<feature type="domain" description="Alpha-N-acetylglucosaminidase N-terminal" evidence="10">
    <location>
        <begin position="54"/>
        <end position="137"/>
    </location>
</feature>
<evidence type="ECO:0000256" key="1">
    <source>
        <dbReference type="ARBA" id="ARBA00022729"/>
    </source>
</evidence>
<evidence type="ECO:0000256" key="7">
    <source>
        <dbReference type="ARBA" id="ARBA00066522"/>
    </source>
</evidence>
<feature type="domain" description="Alpha-N-acetylglucosaminidase C-terminal" evidence="11">
    <location>
        <begin position="498"/>
        <end position="755"/>
    </location>
</feature>
<dbReference type="EC" id="3.2.1.50" evidence="7"/>